<dbReference type="PROSITE" id="PS50888">
    <property type="entry name" value="BHLH"/>
    <property type="match status" value="1"/>
</dbReference>
<proteinExistence type="predicted"/>
<dbReference type="GO" id="GO:0070888">
    <property type="term" value="F:E-box binding"/>
    <property type="evidence" value="ECO:0007669"/>
    <property type="project" value="TreeGrafter"/>
</dbReference>
<evidence type="ECO:0000256" key="9">
    <source>
        <dbReference type="SAM" id="MobiDB-lite"/>
    </source>
</evidence>
<keyword evidence="11" id="KW-1185">Reference proteome</keyword>
<dbReference type="SMART" id="SM00353">
    <property type="entry name" value="HLH"/>
    <property type="match status" value="1"/>
</dbReference>
<keyword evidence="5" id="KW-0805">Transcription regulation</keyword>
<feature type="compositionally biased region" description="Polar residues" evidence="9">
    <location>
        <begin position="40"/>
        <end position="53"/>
    </location>
</feature>
<dbReference type="PANTHER" id="PTHR19290">
    <property type="entry name" value="BASIC HELIX-LOOP-HELIX PROTEIN NEUROGENIN-RELATED"/>
    <property type="match status" value="1"/>
</dbReference>
<evidence type="ECO:0000256" key="6">
    <source>
        <dbReference type="ARBA" id="ARBA00023125"/>
    </source>
</evidence>
<dbReference type="InterPro" id="IPR011598">
    <property type="entry name" value="bHLH_dom"/>
</dbReference>
<organism evidence="11 12">
    <name type="scientific">Stegastes partitus</name>
    <name type="common">bicolor damselfish</name>
    <dbReference type="NCBI Taxonomy" id="144197"/>
    <lineage>
        <taxon>Eukaryota</taxon>
        <taxon>Metazoa</taxon>
        <taxon>Chordata</taxon>
        <taxon>Craniata</taxon>
        <taxon>Vertebrata</taxon>
        <taxon>Euteleostomi</taxon>
        <taxon>Actinopterygii</taxon>
        <taxon>Neopterygii</taxon>
        <taxon>Teleostei</taxon>
        <taxon>Neoteleostei</taxon>
        <taxon>Acanthomorphata</taxon>
        <taxon>Ovalentaria</taxon>
        <taxon>Pomacentridae</taxon>
        <taxon>Stegastes</taxon>
    </lineage>
</organism>
<dbReference type="GO" id="GO:0046983">
    <property type="term" value="F:protein dimerization activity"/>
    <property type="evidence" value="ECO:0007669"/>
    <property type="project" value="InterPro"/>
</dbReference>
<accession>A0A9Y4N5M2</accession>
<feature type="region of interest" description="Disordered" evidence="9">
    <location>
        <begin position="1"/>
        <end position="84"/>
    </location>
</feature>
<sequence length="217" mass="23876">MSPKATCAPDDLRSSRDAVTLSSFPPTLRNTVKEAGDASGHSSDNLPRSSLTVTGGGPASVKHPKSRCEQSGQRGRRRMKANDRERLRMHNLNSALDALRSILPALPEDAKLTKIETLRFARNYIWALTETLRMADQHGHTQGYLASDLSSPASVFSAEWDSASPAEAGYGTSDQRNSYTSVNEMSCKLCTRDESSAVPVTFYFKCGESDLRDTWHY</sequence>
<evidence type="ECO:0000256" key="4">
    <source>
        <dbReference type="ARBA" id="ARBA00022902"/>
    </source>
</evidence>
<name>A0A9Y4N5M2_9TELE</name>
<keyword evidence="3" id="KW-0221">Differentiation</keyword>
<comment type="subunit">
    <text evidence="1">Efficient DNA binding requires dimerization with another bHLH protein.</text>
</comment>
<dbReference type="GeneID" id="103359326"/>
<keyword evidence="4" id="KW-0524">Neurogenesis</keyword>
<dbReference type="GO" id="GO:0007423">
    <property type="term" value="P:sensory organ development"/>
    <property type="evidence" value="ECO:0007669"/>
    <property type="project" value="TreeGrafter"/>
</dbReference>
<feature type="compositionally biased region" description="Polar residues" evidence="9">
    <location>
        <begin position="20"/>
        <end position="30"/>
    </location>
</feature>
<keyword evidence="6" id="KW-0238">DNA-binding</keyword>
<reference evidence="12" key="1">
    <citation type="submission" date="2025-08" db="UniProtKB">
        <authorList>
            <consortium name="RefSeq"/>
        </authorList>
    </citation>
    <scope>IDENTIFICATION</scope>
</reference>
<dbReference type="SUPFAM" id="SSF47459">
    <property type="entry name" value="HLH, helix-loop-helix DNA-binding domain"/>
    <property type="match status" value="1"/>
</dbReference>
<protein>
    <submittedName>
        <fullName evidence="12">Neurogenin-3-like</fullName>
    </submittedName>
</protein>
<keyword evidence="2" id="KW-0217">Developmental protein</keyword>
<dbReference type="InterPro" id="IPR050359">
    <property type="entry name" value="bHLH_transcription_factors"/>
</dbReference>
<evidence type="ECO:0000256" key="7">
    <source>
        <dbReference type="ARBA" id="ARBA00023163"/>
    </source>
</evidence>
<evidence type="ECO:0000256" key="2">
    <source>
        <dbReference type="ARBA" id="ARBA00022473"/>
    </source>
</evidence>
<evidence type="ECO:0000259" key="10">
    <source>
        <dbReference type="PROSITE" id="PS50888"/>
    </source>
</evidence>
<dbReference type="Pfam" id="PF00010">
    <property type="entry name" value="HLH"/>
    <property type="match status" value="1"/>
</dbReference>
<dbReference type="PANTHER" id="PTHR19290:SF94">
    <property type="entry name" value="NEUROGENIN-3"/>
    <property type="match status" value="1"/>
</dbReference>
<dbReference type="GO" id="GO:0045944">
    <property type="term" value="P:positive regulation of transcription by RNA polymerase II"/>
    <property type="evidence" value="ECO:0007669"/>
    <property type="project" value="TreeGrafter"/>
</dbReference>
<keyword evidence="7" id="KW-0804">Transcription</keyword>
<dbReference type="Proteomes" id="UP000694891">
    <property type="component" value="Unplaced"/>
</dbReference>
<evidence type="ECO:0000256" key="1">
    <source>
        <dbReference type="ARBA" id="ARBA00011571"/>
    </source>
</evidence>
<evidence type="ECO:0000256" key="5">
    <source>
        <dbReference type="ARBA" id="ARBA00023015"/>
    </source>
</evidence>
<dbReference type="GO" id="GO:0061564">
    <property type="term" value="P:axon development"/>
    <property type="evidence" value="ECO:0007669"/>
    <property type="project" value="TreeGrafter"/>
</dbReference>
<evidence type="ECO:0000313" key="12">
    <source>
        <dbReference type="RefSeq" id="XP_008282838.1"/>
    </source>
</evidence>
<dbReference type="AlphaFoldDB" id="A0A9Y4N5M2"/>
<gene>
    <name evidence="12" type="primary">LOC103359326</name>
</gene>
<dbReference type="GO" id="GO:0005634">
    <property type="term" value="C:nucleus"/>
    <property type="evidence" value="ECO:0007669"/>
    <property type="project" value="TreeGrafter"/>
</dbReference>
<dbReference type="InterPro" id="IPR036638">
    <property type="entry name" value="HLH_DNA-bd_sf"/>
</dbReference>
<dbReference type="GO" id="GO:0000981">
    <property type="term" value="F:DNA-binding transcription factor activity, RNA polymerase II-specific"/>
    <property type="evidence" value="ECO:0007669"/>
    <property type="project" value="TreeGrafter"/>
</dbReference>
<dbReference type="Gene3D" id="4.10.280.10">
    <property type="entry name" value="Helix-loop-helix DNA-binding domain"/>
    <property type="match status" value="1"/>
</dbReference>
<evidence type="ECO:0000256" key="8">
    <source>
        <dbReference type="ARBA" id="ARBA00023242"/>
    </source>
</evidence>
<keyword evidence="8" id="KW-0539">Nucleus</keyword>
<dbReference type="FunFam" id="4.10.280.10:FF:000006">
    <property type="entry name" value="Neurogenic differentiation factor"/>
    <property type="match status" value="1"/>
</dbReference>
<evidence type="ECO:0000313" key="11">
    <source>
        <dbReference type="Proteomes" id="UP000694891"/>
    </source>
</evidence>
<dbReference type="RefSeq" id="XP_008282838.1">
    <property type="nucleotide sequence ID" value="XM_008284616.1"/>
</dbReference>
<feature type="domain" description="BHLH" evidence="10">
    <location>
        <begin position="76"/>
        <end position="128"/>
    </location>
</feature>
<evidence type="ECO:0000256" key="3">
    <source>
        <dbReference type="ARBA" id="ARBA00022782"/>
    </source>
</evidence>